<evidence type="ECO:0000256" key="4">
    <source>
        <dbReference type="ARBA" id="ARBA00022827"/>
    </source>
</evidence>
<evidence type="ECO:0000313" key="7">
    <source>
        <dbReference type="EMBL" id="KAK2594783.1"/>
    </source>
</evidence>
<organism evidence="7 8">
    <name type="scientific">Conoideocrella luteorostrata</name>
    <dbReference type="NCBI Taxonomy" id="1105319"/>
    <lineage>
        <taxon>Eukaryota</taxon>
        <taxon>Fungi</taxon>
        <taxon>Dikarya</taxon>
        <taxon>Ascomycota</taxon>
        <taxon>Pezizomycotina</taxon>
        <taxon>Sordariomycetes</taxon>
        <taxon>Hypocreomycetidae</taxon>
        <taxon>Hypocreales</taxon>
        <taxon>Clavicipitaceae</taxon>
        <taxon>Conoideocrella</taxon>
    </lineage>
</organism>
<evidence type="ECO:0000313" key="8">
    <source>
        <dbReference type="Proteomes" id="UP001251528"/>
    </source>
</evidence>
<keyword evidence="8" id="KW-1185">Reference proteome</keyword>
<evidence type="ECO:0000256" key="5">
    <source>
        <dbReference type="ARBA" id="ARBA00023002"/>
    </source>
</evidence>
<feature type="domain" description="FAD dependent oxidoreductase" evidence="6">
    <location>
        <begin position="5"/>
        <end position="355"/>
    </location>
</feature>
<evidence type="ECO:0000256" key="2">
    <source>
        <dbReference type="ARBA" id="ARBA00010989"/>
    </source>
</evidence>
<evidence type="ECO:0000259" key="6">
    <source>
        <dbReference type="Pfam" id="PF01266"/>
    </source>
</evidence>
<sequence>MERYDVAVVGLGVIGSGAVYQASIKGAKVIGFEQFEFGHVRGASHDTSRIVRTSYGSPEFVALARSAYKDWAELEKRSGITLLDITGGVVLIPRGSPTKISDFTQSLDANGVTYEVYDHQQINERWPGFHVSEGVDAVYTADTGITHASKAVATLQNQARFNGAVLKERTAVLSVTPQGNGDVLVETSHGSYHAAKVILAADAWINKLLKPLNAEIPLTVMQEQITYFRPVNAERFEPSQFPVWIWAGHTWYYGFPTYGEPTLKAGQDAQMNIMTPEDRTFVHSPELQRKLAAFMDTIIPDHGQALRTVTCQYSITDDRQFMIGPLVHHPNIFVGLGNGHAFKFGPTIGRVLAELAIDGHTTDDISKFPVPAPAAA</sequence>
<dbReference type="GO" id="GO:0008115">
    <property type="term" value="F:sarcosine oxidase activity"/>
    <property type="evidence" value="ECO:0007669"/>
    <property type="project" value="TreeGrafter"/>
</dbReference>
<keyword evidence="4" id="KW-0274">FAD</keyword>
<dbReference type="AlphaFoldDB" id="A0AAJ0CN01"/>
<dbReference type="InterPro" id="IPR036188">
    <property type="entry name" value="FAD/NAD-bd_sf"/>
</dbReference>
<dbReference type="InterPro" id="IPR006076">
    <property type="entry name" value="FAD-dep_OxRdtase"/>
</dbReference>
<protein>
    <recommendedName>
        <fullName evidence="6">FAD dependent oxidoreductase domain-containing protein</fullName>
    </recommendedName>
</protein>
<dbReference type="Pfam" id="PF01266">
    <property type="entry name" value="DAO"/>
    <property type="match status" value="1"/>
</dbReference>
<dbReference type="SUPFAM" id="SSF51905">
    <property type="entry name" value="FAD/NAD(P)-binding domain"/>
    <property type="match status" value="1"/>
</dbReference>
<dbReference type="NCBIfam" id="NF008425">
    <property type="entry name" value="PRK11259.1"/>
    <property type="match status" value="1"/>
</dbReference>
<dbReference type="Gene3D" id="3.50.50.60">
    <property type="entry name" value="FAD/NAD(P)-binding domain"/>
    <property type="match status" value="1"/>
</dbReference>
<dbReference type="PANTHER" id="PTHR10961">
    <property type="entry name" value="PEROXISOMAL SARCOSINE OXIDASE"/>
    <property type="match status" value="1"/>
</dbReference>
<dbReference type="PANTHER" id="PTHR10961:SF7">
    <property type="entry name" value="FAD DEPENDENT OXIDOREDUCTASE DOMAIN-CONTAINING PROTEIN"/>
    <property type="match status" value="1"/>
</dbReference>
<dbReference type="InterPro" id="IPR045170">
    <property type="entry name" value="MTOX"/>
</dbReference>
<proteinExistence type="inferred from homology"/>
<comment type="similarity">
    <text evidence="2">Belongs to the MSOX/MTOX family.</text>
</comment>
<dbReference type="Gene3D" id="3.30.9.10">
    <property type="entry name" value="D-Amino Acid Oxidase, subunit A, domain 2"/>
    <property type="match status" value="1"/>
</dbReference>
<evidence type="ECO:0000256" key="3">
    <source>
        <dbReference type="ARBA" id="ARBA00022630"/>
    </source>
</evidence>
<gene>
    <name evidence="7" type="ORF">QQS21_007530</name>
</gene>
<comment type="cofactor">
    <cofactor evidence="1">
        <name>FAD</name>
        <dbReference type="ChEBI" id="CHEBI:57692"/>
    </cofactor>
</comment>
<keyword evidence="3" id="KW-0285">Flavoprotein</keyword>
<dbReference type="EMBL" id="JASWJB010000156">
    <property type="protein sequence ID" value="KAK2594783.1"/>
    <property type="molecule type" value="Genomic_DNA"/>
</dbReference>
<dbReference type="SUPFAM" id="SSF54373">
    <property type="entry name" value="FAD-linked reductases, C-terminal domain"/>
    <property type="match status" value="1"/>
</dbReference>
<reference evidence="7" key="1">
    <citation type="submission" date="2023-06" db="EMBL/GenBank/DDBJ databases">
        <title>Conoideocrella luteorostrata (Hypocreales: Clavicipitaceae), a potential biocontrol fungus for elongate hemlock scale in United States Christmas tree production areas.</title>
        <authorList>
            <person name="Barrett H."/>
            <person name="Lovett B."/>
            <person name="Macias A.M."/>
            <person name="Stajich J.E."/>
            <person name="Kasson M.T."/>
        </authorList>
    </citation>
    <scope>NUCLEOTIDE SEQUENCE</scope>
    <source>
        <strain evidence="7">ARSEF 14590</strain>
    </source>
</reference>
<name>A0AAJ0CN01_9HYPO</name>
<evidence type="ECO:0000256" key="1">
    <source>
        <dbReference type="ARBA" id="ARBA00001974"/>
    </source>
</evidence>
<comment type="caution">
    <text evidence="7">The sequence shown here is derived from an EMBL/GenBank/DDBJ whole genome shotgun (WGS) entry which is preliminary data.</text>
</comment>
<dbReference type="GO" id="GO:0050660">
    <property type="term" value="F:flavin adenine dinucleotide binding"/>
    <property type="evidence" value="ECO:0007669"/>
    <property type="project" value="InterPro"/>
</dbReference>
<keyword evidence="5" id="KW-0560">Oxidoreductase</keyword>
<dbReference type="Proteomes" id="UP001251528">
    <property type="component" value="Unassembled WGS sequence"/>
</dbReference>
<accession>A0AAJ0CN01</accession>